<dbReference type="Proteomes" id="UP000674143">
    <property type="component" value="Unassembled WGS sequence"/>
</dbReference>
<dbReference type="AlphaFoldDB" id="A0A836GZF9"/>
<protein>
    <submittedName>
        <fullName evidence="4">Uncharacterized protein</fullName>
    </submittedName>
</protein>
<feature type="region of interest" description="Disordered" evidence="2">
    <location>
        <begin position="643"/>
        <end position="692"/>
    </location>
</feature>
<feature type="compositionally biased region" description="Basic and acidic residues" evidence="2">
    <location>
        <begin position="282"/>
        <end position="314"/>
    </location>
</feature>
<feature type="region of interest" description="Disordered" evidence="2">
    <location>
        <begin position="387"/>
        <end position="450"/>
    </location>
</feature>
<feature type="coiled-coil region" evidence="1">
    <location>
        <begin position="554"/>
        <end position="581"/>
    </location>
</feature>
<dbReference type="EMBL" id="JAFHLR010000034">
    <property type="protein sequence ID" value="KAG5467996.1"/>
    <property type="molecule type" value="Genomic_DNA"/>
</dbReference>
<proteinExistence type="predicted"/>
<evidence type="ECO:0000313" key="5">
    <source>
        <dbReference type="Proteomes" id="UP000674143"/>
    </source>
</evidence>
<feature type="compositionally biased region" description="Low complexity" evidence="2">
    <location>
        <begin position="818"/>
        <end position="830"/>
    </location>
</feature>
<dbReference type="GeneID" id="92357082"/>
<reference evidence="5" key="1">
    <citation type="journal article" date="2021" name="Microbiol. Resour. Announc.">
        <title>LGAAP: Leishmaniinae Genome Assembly and Annotation Pipeline.</title>
        <authorList>
            <person name="Almutairi H."/>
            <person name="Urbaniak M.D."/>
            <person name="Bates M.D."/>
            <person name="Jariyapan N."/>
            <person name="Kwakye-Nuako G."/>
            <person name="Thomaz-Soccol V."/>
            <person name="Al-Salem W.S."/>
            <person name="Dillon R.J."/>
            <person name="Bates P.A."/>
            <person name="Gatherer D."/>
        </authorList>
    </citation>
    <scope>NUCLEOTIDE SEQUENCE [LARGE SCALE GENOMIC DNA]</scope>
</reference>
<feature type="compositionally biased region" description="Low complexity" evidence="2">
    <location>
        <begin position="331"/>
        <end position="346"/>
    </location>
</feature>
<name>A0A836GZF9_9TRYP</name>
<feature type="compositionally biased region" description="Basic and acidic residues" evidence="2">
    <location>
        <begin position="388"/>
        <end position="450"/>
    </location>
</feature>
<keyword evidence="3" id="KW-0732">Signal</keyword>
<dbReference type="RefSeq" id="XP_067059798.1">
    <property type="nucleotide sequence ID" value="XM_067203148.1"/>
</dbReference>
<reference evidence="5" key="2">
    <citation type="journal article" date="2021" name="Sci. Data">
        <title>Chromosome-scale genome sequencing, assembly and annotation of six genomes from subfamily Leishmaniinae.</title>
        <authorList>
            <person name="Almutairi H."/>
            <person name="Urbaniak M.D."/>
            <person name="Bates M.D."/>
            <person name="Jariyapan N."/>
            <person name="Kwakye-Nuako G."/>
            <person name="Thomaz Soccol V."/>
            <person name="Al-Salem W.S."/>
            <person name="Dillon R.J."/>
            <person name="Bates P.A."/>
            <person name="Gatherer D."/>
        </authorList>
    </citation>
    <scope>NUCLEOTIDE SEQUENCE [LARGE SCALE GENOMIC DNA]</scope>
</reference>
<gene>
    <name evidence="4" type="ORF">LSCM4_01083</name>
</gene>
<dbReference type="KEGG" id="loi:92357082"/>
<feature type="signal peptide" evidence="3">
    <location>
        <begin position="1"/>
        <end position="38"/>
    </location>
</feature>
<evidence type="ECO:0000256" key="2">
    <source>
        <dbReference type="SAM" id="MobiDB-lite"/>
    </source>
</evidence>
<feature type="compositionally biased region" description="Polar residues" evidence="2">
    <location>
        <begin position="255"/>
        <end position="270"/>
    </location>
</feature>
<evidence type="ECO:0000313" key="4">
    <source>
        <dbReference type="EMBL" id="KAG5467996.1"/>
    </source>
</evidence>
<feature type="region of interest" description="Disordered" evidence="2">
    <location>
        <begin position="788"/>
        <end position="1008"/>
    </location>
</feature>
<evidence type="ECO:0000256" key="3">
    <source>
        <dbReference type="SAM" id="SignalP"/>
    </source>
</evidence>
<keyword evidence="5" id="KW-1185">Reference proteome</keyword>
<organism evidence="4 5">
    <name type="scientific">Leishmania orientalis</name>
    <dbReference type="NCBI Taxonomy" id="2249476"/>
    <lineage>
        <taxon>Eukaryota</taxon>
        <taxon>Discoba</taxon>
        <taxon>Euglenozoa</taxon>
        <taxon>Kinetoplastea</taxon>
        <taxon>Metakinetoplastina</taxon>
        <taxon>Trypanosomatida</taxon>
        <taxon>Trypanosomatidae</taxon>
        <taxon>Leishmaniinae</taxon>
        <taxon>Leishmania</taxon>
    </lineage>
</organism>
<feature type="chain" id="PRO_5032621518" evidence="3">
    <location>
        <begin position="39"/>
        <end position="1008"/>
    </location>
</feature>
<comment type="caution">
    <text evidence="4">The sequence shown here is derived from an EMBL/GenBank/DDBJ whole genome shotgun (WGS) entry which is preliminary data.</text>
</comment>
<feature type="compositionally biased region" description="Polar residues" evidence="2">
    <location>
        <begin position="858"/>
        <end position="877"/>
    </location>
</feature>
<feature type="region of interest" description="Disordered" evidence="2">
    <location>
        <begin position="255"/>
        <end position="375"/>
    </location>
</feature>
<sequence length="1008" mass="108854">MSVVMHSQQRRPRLRLTCACLIVLLSVSLSSSPTLVTAQDELVRDGVVSLPEGMQRAELELAVPVLAAEHVDSAGPSERPREAIVEVSVEVPLDDVAVSERGVSDAQQVNADAAATVSEERRVIETSRTTKEIRNADEMQRVAQVEQEEVALPAEGTHRTEDSEGEKTHMAAEAQNTVEDAPELRVVTAERLVGGEMREEVLPSSVHPPTEENAAQPPVNDTLHVVDLAQDAAAHHSGQSLPPLNPMREADFSFSSAAVTPNTNPSTGEESGTRMEEEDQKAEESRFAEEVRQMENNHRREEMHKTAEEGRRSQEMQAAQELETSERSRSAQEAARQAESARPAEAVRQADMARAVEEVARQSEAAGQAEEAREGVAVETAFLAGKLQKAEEEKLPEEQHEEVQPAEEARPAEESRRTQERRLAAEAHKAEEEERRAEVTRRAEEKRQADVAAEKAAQLRKAAAETQGRLTAQRKAVLAKIDEEKAQFQAATADLTAQQEETSASQRDKAAVSELQNSMGKRLSSLQQDLLTLGRISVTLRGRVSSLLRGDKPLAQVQEDVQALDGEVKKARETLDKILEAANLLTDAARAAVESQKNALAVASEKRTLLAEQKRVLTAAHDDAIQQRLALLQILDTQLAEAAKQPETQEAAFAEPAKTGESTATPPSPVTPATAEGPQGVASSSSKTPQPAVIPTLVPALSTLEAEAPVMPPKSTEESRTRYRGELIDTMAKQAEEKDYGENSSDARLSEDGVPYKVNGHMQAIGTVVAITIAATVQTLRWCRNGCHSDEEDEESDETVKPGCEASETSSLSPRNPFPQSSGPSPQRPQAAPPSTSPPRGANAGPYRGDGGPPSRWESGSMTPSSQGGTTSATSEQMRLPGEKNHFLLPAPVGRDRLDAFPPGAPVTGGPRVTRGPSHGDSSLDAARALPPPLGIKSPFTPPRNVAPGKYPSPMHPQLPLTGGQFVGPPPPQLPGYRPMAGTTPQMHRRRNDSDDFELHNPFLSRWS</sequence>
<evidence type="ECO:0000256" key="1">
    <source>
        <dbReference type="SAM" id="Coils"/>
    </source>
</evidence>
<keyword evidence="1" id="KW-0175">Coiled coil</keyword>
<accession>A0A836GZF9</accession>